<proteinExistence type="predicted"/>
<dbReference type="RefSeq" id="WP_143012935.1">
    <property type="nucleotide sequence ID" value="NZ_FMYV01000002.1"/>
</dbReference>
<dbReference type="Pfam" id="PF02254">
    <property type="entry name" value="TrkA_N"/>
    <property type="match status" value="1"/>
</dbReference>
<dbReference type="PROSITE" id="PS51202">
    <property type="entry name" value="RCK_C"/>
    <property type="match status" value="1"/>
</dbReference>
<protein>
    <submittedName>
        <fullName evidence="5">Trk system potassium uptake protein TrkA</fullName>
    </submittedName>
</protein>
<dbReference type="PROSITE" id="PS51201">
    <property type="entry name" value="RCK_N"/>
    <property type="match status" value="1"/>
</dbReference>
<keyword evidence="6" id="KW-1185">Reference proteome</keyword>
<dbReference type="InterPro" id="IPR036291">
    <property type="entry name" value="NAD(P)-bd_dom_sf"/>
</dbReference>
<name>A0A1G6JZA6_9BACT</name>
<dbReference type="Proteomes" id="UP000199322">
    <property type="component" value="Unassembled WGS sequence"/>
</dbReference>
<feature type="domain" description="RCK C-terminal" evidence="4">
    <location>
        <begin position="141"/>
        <end position="225"/>
    </location>
</feature>
<accession>A0A1G6JZA6</accession>
<dbReference type="SUPFAM" id="SSF51735">
    <property type="entry name" value="NAD(P)-binding Rossmann-fold domains"/>
    <property type="match status" value="1"/>
</dbReference>
<dbReference type="GO" id="GO:0008324">
    <property type="term" value="F:monoatomic cation transmembrane transporter activity"/>
    <property type="evidence" value="ECO:0007669"/>
    <property type="project" value="InterPro"/>
</dbReference>
<dbReference type="GO" id="GO:0006813">
    <property type="term" value="P:potassium ion transport"/>
    <property type="evidence" value="ECO:0007669"/>
    <property type="project" value="InterPro"/>
</dbReference>
<dbReference type="STRING" id="28234.SAMN04488588_0674"/>
<feature type="domain" description="RCK N-terminal" evidence="3">
    <location>
        <begin position="3"/>
        <end position="123"/>
    </location>
</feature>
<dbReference type="AlphaFoldDB" id="A0A1G6JZA6"/>
<dbReference type="Gene3D" id="3.30.70.1450">
    <property type="entry name" value="Regulator of K+ conductance, C-terminal domain"/>
    <property type="match status" value="1"/>
</dbReference>
<keyword evidence="1" id="KW-0813">Transport</keyword>
<evidence type="ECO:0000313" key="5">
    <source>
        <dbReference type="EMBL" id="SDC23735.1"/>
    </source>
</evidence>
<dbReference type="SUPFAM" id="SSF116726">
    <property type="entry name" value="TrkA C-terminal domain-like"/>
    <property type="match status" value="1"/>
</dbReference>
<evidence type="ECO:0000256" key="2">
    <source>
        <dbReference type="ARBA" id="ARBA00023065"/>
    </source>
</evidence>
<dbReference type="InterPro" id="IPR036721">
    <property type="entry name" value="RCK_C_sf"/>
</dbReference>
<dbReference type="PANTHER" id="PTHR43833">
    <property type="entry name" value="POTASSIUM CHANNEL PROTEIN 2-RELATED-RELATED"/>
    <property type="match status" value="1"/>
</dbReference>
<dbReference type="Pfam" id="PF02080">
    <property type="entry name" value="TrkA_C"/>
    <property type="match status" value="1"/>
</dbReference>
<keyword evidence="2" id="KW-0406">Ion transport</keyword>
<dbReference type="PANTHER" id="PTHR43833:SF5">
    <property type="entry name" value="TRK SYSTEM POTASSIUM UPTAKE PROTEIN TRKA"/>
    <property type="match status" value="1"/>
</dbReference>
<gene>
    <name evidence="5" type="ORF">SAMN04488588_0674</name>
</gene>
<sequence>MSRKLFYIFEGKNLAFSLAKKLLLLGNEVFYISNDEENIKILDGLKAYHKSLELINNDPTDINWIKNLDMSKKVGAVIVISEDDALNFVITWLLRQFYEDVRIMALVNFPENEFMFKSINVSTLTPISWMEKLIEASLNYEDITDFFNPYVDKLSILELTINKGDKSCDKKLKDIKLPKNTIIGVQVKSDGSIFVPQGNSEIKDEDKLIIFALKEEVQATKEALK</sequence>
<dbReference type="InterPro" id="IPR006037">
    <property type="entry name" value="RCK_C"/>
</dbReference>
<evidence type="ECO:0000256" key="1">
    <source>
        <dbReference type="ARBA" id="ARBA00022448"/>
    </source>
</evidence>
<dbReference type="InterPro" id="IPR050721">
    <property type="entry name" value="Trk_Ktr_HKT_K-transport"/>
</dbReference>
<evidence type="ECO:0000313" key="6">
    <source>
        <dbReference type="Proteomes" id="UP000199322"/>
    </source>
</evidence>
<dbReference type="Gene3D" id="3.40.50.720">
    <property type="entry name" value="NAD(P)-binding Rossmann-like Domain"/>
    <property type="match status" value="1"/>
</dbReference>
<organism evidence="5 6">
    <name type="scientific">Geotoga petraea</name>
    <dbReference type="NCBI Taxonomy" id="28234"/>
    <lineage>
        <taxon>Bacteria</taxon>
        <taxon>Thermotogati</taxon>
        <taxon>Thermotogota</taxon>
        <taxon>Thermotogae</taxon>
        <taxon>Petrotogales</taxon>
        <taxon>Petrotogaceae</taxon>
        <taxon>Geotoga</taxon>
    </lineage>
</organism>
<evidence type="ECO:0000259" key="4">
    <source>
        <dbReference type="PROSITE" id="PS51202"/>
    </source>
</evidence>
<reference evidence="5 6" key="1">
    <citation type="submission" date="2016-10" db="EMBL/GenBank/DDBJ databases">
        <authorList>
            <person name="de Groot N.N."/>
        </authorList>
    </citation>
    <scope>NUCLEOTIDE SEQUENCE [LARGE SCALE GENOMIC DNA]</scope>
    <source>
        <strain evidence="5 6">WG14</strain>
    </source>
</reference>
<dbReference type="InterPro" id="IPR003148">
    <property type="entry name" value="RCK_N"/>
</dbReference>
<evidence type="ECO:0000259" key="3">
    <source>
        <dbReference type="PROSITE" id="PS51201"/>
    </source>
</evidence>
<dbReference type="EMBL" id="FMYV01000002">
    <property type="protein sequence ID" value="SDC23735.1"/>
    <property type="molecule type" value="Genomic_DNA"/>
</dbReference>